<dbReference type="InterPro" id="IPR011006">
    <property type="entry name" value="CheY-like_superfamily"/>
</dbReference>
<reference evidence="3 4" key="1">
    <citation type="journal article" date="2015" name="Stand. Genomic Sci.">
        <title>Genomic Encyclopedia of Bacterial and Archaeal Type Strains, Phase III: the genomes of soil and plant-associated and newly described type strains.</title>
        <authorList>
            <person name="Whitman W.B."/>
            <person name="Woyke T."/>
            <person name="Klenk H.P."/>
            <person name="Zhou Y."/>
            <person name="Lilburn T.G."/>
            <person name="Beck B.J."/>
            <person name="De Vos P."/>
            <person name="Vandamme P."/>
            <person name="Eisen J.A."/>
            <person name="Garrity G."/>
            <person name="Hugenholtz P."/>
            <person name="Kyrpides N.C."/>
        </authorList>
    </citation>
    <scope>NUCLEOTIDE SEQUENCE [LARGE SCALE GENOMIC DNA]</scope>
    <source>
        <strain evidence="3 4">CGMCC 1.6855</strain>
    </source>
</reference>
<dbReference type="SMART" id="SM00850">
    <property type="entry name" value="LytTR"/>
    <property type="match status" value="1"/>
</dbReference>
<dbReference type="InterPro" id="IPR007492">
    <property type="entry name" value="LytTR_DNA-bd_dom"/>
</dbReference>
<keyword evidence="1" id="KW-0597">Phosphoprotein</keyword>
<sequence length="257" mass="29670">MPIIPILIVEDFRPDAEKLKTLLEETDLDLLIDVADNKKDALQKINSGKYDVLFMDVVLDQRADDTLLNGMDLYQSIDAKKRPEVVFVTEHEAFSLRSYDLDAADFMPKPATFPMVCRALENAFRRLAVPINLKFVPQPEFAFIEMTDKMCQRVQFSDIYFVQKVKGDNELAFFERNMKLDVFGKPVPRKAKKTIKEIVDFLPATEFVQVDQSTLVNMNFIVSFLKSKIVVSEGPQRSFAVTRSYIKELRQKLHVFE</sequence>
<accession>A0A562MJE6</accession>
<dbReference type="AlphaFoldDB" id="A0A562MJE6"/>
<feature type="modified residue" description="4-aspartylphosphate" evidence="1">
    <location>
        <position position="56"/>
    </location>
</feature>
<comment type="caution">
    <text evidence="3">The sequence shown here is derived from an EMBL/GenBank/DDBJ whole genome shotgun (WGS) entry which is preliminary data.</text>
</comment>
<dbReference type="Gene3D" id="3.40.50.2300">
    <property type="match status" value="1"/>
</dbReference>
<evidence type="ECO:0000313" key="3">
    <source>
        <dbReference type="EMBL" id="TWI20019.1"/>
    </source>
</evidence>
<dbReference type="SUPFAM" id="SSF52172">
    <property type="entry name" value="CheY-like"/>
    <property type="match status" value="1"/>
</dbReference>
<dbReference type="SMART" id="SM00448">
    <property type="entry name" value="REC"/>
    <property type="match status" value="1"/>
</dbReference>
<evidence type="ECO:0000259" key="2">
    <source>
        <dbReference type="PROSITE" id="PS50110"/>
    </source>
</evidence>
<dbReference type="PROSITE" id="PS50110">
    <property type="entry name" value="RESPONSE_REGULATORY"/>
    <property type="match status" value="1"/>
</dbReference>
<dbReference type="Proteomes" id="UP000315908">
    <property type="component" value="Unassembled WGS sequence"/>
</dbReference>
<gene>
    <name evidence="3" type="ORF">IQ31_02459</name>
</gene>
<dbReference type="Pfam" id="PF04397">
    <property type="entry name" value="LytTR"/>
    <property type="match status" value="1"/>
</dbReference>
<feature type="domain" description="Response regulatory" evidence="2">
    <location>
        <begin position="5"/>
        <end position="124"/>
    </location>
</feature>
<dbReference type="GO" id="GO:0003677">
    <property type="term" value="F:DNA binding"/>
    <property type="evidence" value="ECO:0007669"/>
    <property type="project" value="InterPro"/>
</dbReference>
<dbReference type="Pfam" id="PF00072">
    <property type="entry name" value="Response_reg"/>
    <property type="match status" value="1"/>
</dbReference>
<evidence type="ECO:0000256" key="1">
    <source>
        <dbReference type="PROSITE-ProRule" id="PRU00169"/>
    </source>
</evidence>
<dbReference type="InterPro" id="IPR001789">
    <property type="entry name" value="Sig_transdc_resp-reg_receiver"/>
</dbReference>
<organism evidence="3 4">
    <name type="scientific">Sphingobacterium siyangense</name>
    <dbReference type="NCBI Taxonomy" id="459529"/>
    <lineage>
        <taxon>Bacteria</taxon>
        <taxon>Pseudomonadati</taxon>
        <taxon>Bacteroidota</taxon>
        <taxon>Sphingobacteriia</taxon>
        <taxon>Sphingobacteriales</taxon>
        <taxon>Sphingobacteriaceae</taxon>
        <taxon>Sphingobacterium</taxon>
    </lineage>
</organism>
<dbReference type="OrthoDB" id="9788600at2"/>
<protein>
    <submittedName>
        <fullName evidence="3">LytTR family two component transcriptional regulator</fullName>
    </submittedName>
</protein>
<dbReference type="Gene3D" id="2.40.50.1020">
    <property type="entry name" value="LytTr DNA-binding domain"/>
    <property type="match status" value="1"/>
</dbReference>
<dbReference type="EMBL" id="VLKR01000011">
    <property type="protein sequence ID" value="TWI20019.1"/>
    <property type="molecule type" value="Genomic_DNA"/>
</dbReference>
<dbReference type="RefSeq" id="WP_145328135.1">
    <property type="nucleotide sequence ID" value="NZ_VLKR01000011.1"/>
</dbReference>
<evidence type="ECO:0000313" key="4">
    <source>
        <dbReference type="Proteomes" id="UP000315908"/>
    </source>
</evidence>
<proteinExistence type="predicted"/>
<dbReference type="GO" id="GO:0000160">
    <property type="term" value="P:phosphorelay signal transduction system"/>
    <property type="evidence" value="ECO:0007669"/>
    <property type="project" value="InterPro"/>
</dbReference>
<name>A0A562MJE6_9SPHI</name>